<dbReference type="NCBIfam" id="NF038013">
    <property type="entry name" value="AceTr_1"/>
    <property type="match status" value="1"/>
</dbReference>
<organism evidence="8 9">
    <name type="scientific">Dacryopinax primogenitus (strain DJM 731)</name>
    <name type="common">Brown rot fungus</name>
    <dbReference type="NCBI Taxonomy" id="1858805"/>
    <lineage>
        <taxon>Eukaryota</taxon>
        <taxon>Fungi</taxon>
        <taxon>Dikarya</taxon>
        <taxon>Basidiomycota</taxon>
        <taxon>Agaricomycotina</taxon>
        <taxon>Dacrymycetes</taxon>
        <taxon>Dacrymycetales</taxon>
        <taxon>Dacrymycetaceae</taxon>
        <taxon>Dacryopinax</taxon>
    </lineage>
</organism>
<sequence length="241" mass="25591">MSQEKNLKINTDDSEGSYEPHTPGGHAADASQPTMPVYHRQYGNPAPLGLLAYGTVFLAASLFNINARGIHNGSLVLLFAMFYGGIMQTLVGMWEMFLGNTFGATVFATYGGFNMSYGALYLPGVGVQALYTDANGVLSPDFEQAVGIYLLIWDVITLLFLIGCLRSSAPVVWTFGTTVVALTLLAANSFTGIQSLAVAGGVFGLCAAAGAYYAALAGFYSPTVTFKWIKLPPMSLAYSEV</sequence>
<dbReference type="GeneID" id="63692676"/>
<evidence type="ECO:0000256" key="2">
    <source>
        <dbReference type="ARBA" id="ARBA00005587"/>
    </source>
</evidence>
<keyword evidence="9" id="KW-1185">Reference proteome</keyword>
<dbReference type="OMA" id="GIYMAIW"/>
<evidence type="ECO:0000313" key="9">
    <source>
        <dbReference type="Proteomes" id="UP000030653"/>
    </source>
</evidence>
<dbReference type="PANTHER" id="PTHR31123:SF1">
    <property type="entry name" value="ACCUMULATION OF DYADS PROTEIN 2-RELATED"/>
    <property type="match status" value="1"/>
</dbReference>
<dbReference type="STRING" id="1858805.M5GDQ0"/>
<evidence type="ECO:0000256" key="4">
    <source>
        <dbReference type="ARBA" id="ARBA00022989"/>
    </source>
</evidence>
<feature type="transmembrane region" description="Helical" evidence="7">
    <location>
        <begin position="172"/>
        <end position="190"/>
    </location>
</feature>
<keyword evidence="5 7" id="KW-0472">Membrane</keyword>
<dbReference type="InterPro" id="IPR000791">
    <property type="entry name" value="Gpr1/Fun34/SatP-like"/>
</dbReference>
<accession>M5GDQ0</accession>
<evidence type="ECO:0000256" key="3">
    <source>
        <dbReference type="ARBA" id="ARBA00022692"/>
    </source>
</evidence>
<evidence type="ECO:0000256" key="6">
    <source>
        <dbReference type="SAM" id="MobiDB-lite"/>
    </source>
</evidence>
<name>M5GDQ0_DACPD</name>
<comment type="subcellular location">
    <subcellularLocation>
        <location evidence="1">Membrane</location>
        <topology evidence="1">Multi-pass membrane protein</topology>
    </subcellularLocation>
</comment>
<feature type="transmembrane region" description="Helical" evidence="7">
    <location>
        <begin position="196"/>
        <end position="220"/>
    </location>
</feature>
<dbReference type="GO" id="GO:0015123">
    <property type="term" value="F:acetate transmembrane transporter activity"/>
    <property type="evidence" value="ECO:0007669"/>
    <property type="project" value="TreeGrafter"/>
</dbReference>
<reference evidence="8 9" key="1">
    <citation type="journal article" date="2012" name="Science">
        <title>The Paleozoic origin of enzymatic lignin decomposition reconstructed from 31 fungal genomes.</title>
        <authorList>
            <person name="Floudas D."/>
            <person name="Binder M."/>
            <person name="Riley R."/>
            <person name="Barry K."/>
            <person name="Blanchette R.A."/>
            <person name="Henrissat B."/>
            <person name="Martinez A.T."/>
            <person name="Otillar R."/>
            <person name="Spatafora J.W."/>
            <person name="Yadav J.S."/>
            <person name="Aerts A."/>
            <person name="Benoit I."/>
            <person name="Boyd A."/>
            <person name="Carlson A."/>
            <person name="Copeland A."/>
            <person name="Coutinho P.M."/>
            <person name="de Vries R.P."/>
            <person name="Ferreira P."/>
            <person name="Findley K."/>
            <person name="Foster B."/>
            <person name="Gaskell J."/>
            <person name="Glotzer D."/>
            <person name="Gorecki P."/>
            <person name="Heitman J."/>
            <person name="Hesse C."/>
            <person name="Hori C."/>
            <person name="Igarashi K."/>
            <person name="Jurgens J.A."/>
            <person name="Kallen N."/>
            <person name="Kersten P."/>
            <person name="Kohler A."/>
            <person name="Kuees U."/>
            <person name="Kumar T.K.A."/>
            <person name="Kuo A."/>
            <person name="LaButti K."/>
            <person name="Larrondo L.F."/>
            <person name="Lindquist E."/>
            <person name="Ling A."/>
            <person name="Lombard V."/>
            <person name="Lucas S."/>
            <person name="Lundell T."/>
            <person name="Martin R."/>
            <person name="McLaughlin D.J."/>
            <person name="Morgenstern I."/>
            <person name="Morin E."/>
            <person name="Murat C."/>
            <person name="Nagy L.G."/>
            <person name="Nolan M."/>
            <person name="Ohm R.A."/>
            <person name="Patyshakuliyeva A."/>
            <person name="Rokas A."/>
            <person name="Ruiz-Duenas F.J."/>
            <person name="Sabat G."/>
            <person name="Salamov A."/>
            <person name="Samejima M."/>
            <person name="Schmutz J."/>
            <person name="Slot J.C."/>
            <person name="St John F."/>
            <person name="Stenlid J."/>
            <person name="Sun H."/>
            <person name="Sun S."/>
            <person name="Syed K."/>
            <person name="Tsang A."/>
            <person name="Wiebenga A."/>
            <person name="Young D."/>
            <person name="Pisabarro A."/>
            <person name="Eastwood D.C."/>
            <person name="Martin F."/>
            <person name="Cullen D."/>
            <person name="Grigoriev I.V."/>
            <person name="Hibbett D.S."/>
        </authorList>
    </citation>
    <scope>NUCLEOTIDE SEQUENCE [LARGE SCALE GENOMIC DNA]</scope>
    <source>
        <strain evidence="8 9">DJM-731 SS1</strain>
    </source>
</reference>
<keyword evidence="4 7" id="KW-1133">Transmembrane helix</keyword>
<dbReference type="Proteomes" id="UP000030653">
    <property type="component" value="Unassembled WGS sequence"/>
</dbReference>
<feature type="transmembrane region" description="Helical" evidence="7">
    <location>
        <begin position="75"/>
        <end position="94"/>
    </location>
</feature>
<feature type="compositionally biased region" description="Basic and acidic residues" evidence="6">
    <location>
        <begin position="1"/>
        <end position="11"/>
    </location>
</feature>
<dbReference type="Pfam" id="PF01184">
    <property type="entry name" value="Gpr1_Fun34_YaaH"/>
    <property type="match status" value="1"/>
</dbReference>
<feature type="region of interest" description="Disordered" evidence="6">
    <location>
        <begin position="1"/>
        <end position="30"/>
    </location>
</feature>
<evidence type="ECO:0000313" key="8">
    <source>
        <dbReference type="EMBL" id="EJU02608.1"/>
    </source>
</evidence>
<comment type="similarity">
    <text evidence="2">Belongs to the acetate uptake transporter (AceTr) (TC 2.A.96) family.</text>
</comment>
<gene>
    <name evidence="8" type="ORF">DACRYDRAFT_99693</name>
</gene>
<feature type="transmembrane region" description="Helical" evidence="7">
    <location>
        <begin position="45"/>
        <end position="63"/>
    </location>
</feature>
<dbReference type="OrthoDB" id="3648309at2759"/>
<evidence type="ECO:0008006" key="10">
    <source>
        <dbReference type="Google" id="ProtNLM"/>
    </source>
</evidence>
<dbReference type="AlphaFoldDB" id="M5GDQ0"/>
<evidence type="ECO:0000256" key="1">
    <source>
        <dbReference type="ARBA" id="ARBA00004141"/>
    </source>
</evidence>
<dbReference type="EMBL" id="JH795861">
    <property type="protein sequence ID" value="EJU02608.1"/>
    <property type="molecule type" value="Genomic_DNA"/>
</dbReference>
<protein>
    <recommendedName>
        <fullName evidence="10">FUN34 transmembrane protein</fullName>
    </recommendedName>
</protein>
<evidence type="ECO:0000256" key="5">
    <source>
        <dbReference type="ARBA" id="ARBA00023136"/>
    </source>
</evidence>
<proteinExistence type="inferred from homology"/>
<dbReference type="InterPro" id="IPR051633">
    <property type="entry name" value="AceTr"/>
</dbReference>
<dbReference type="PANTHER" id="PTHR31123">
    <property type="entry name" value="ACCUMULATION OF DYADS PROTEIN 2-RELATED"/>
    <property type="match status" value="1"/>
</dbReference>
<dbReference type="HOGENOM" id="CLU_051062_1_2_1"/>
<feature type="transmembrane region" description="Helical" evidence="7">
    <location>
        <begin position="146"/>
        <end position="165"/>
    </location>
</feature>
<dbReference type="GO" id="GO:0005886">
    <property type="term" value="C:plasma membrane"/>
    <property type="evidence" value="ECO:0007669"/>
    <property type="project" value="TreeGrafter"/>
</dbReference>
<keyword evidence="3 7" id="KW-0812">Transmembrane</keyword>
<evidence type="ECO:0000256" key="7">
    <source>
        <dbReference type="SAM" id="Phobius"/>
    </source>
</evidence>
<dbReference type="RefSeq" id="XP_040629502.1">
    <property type="nucleotide sequence ID" value="XM_040777614.1"/>
</dbReference>